<accession>A0A7W5UIP9</accession>
<comment type="similarity">
    <text evidence="1">In the N-terminal section; belongs to the zinc metallo-hydrolase group 3 family.</text>
</comment>
<dbReference type="EMBL" id="JACICA010000002">
    <property type="protein sequence ID" value="MBB3702157.1"/>
    <property type="molecule type" value="Genomic_DNA"/>
</dbReference>
<dbReference type="SMART" id="SM00849">
    <property type="entry name" value="Lactamase_B"/>
    <property type="match status" value="1"/>
</dbReference>
<evidence type="ECO:0000313" key="3">
    <source>
        <dbReference type="EMBL" id="MBB3702157.1"/>
    </source>
</evidence>
<dbReference type="SUPFAM" id="SSF52218">
    <property type="entry name" value="Flavoproteins"/>
    <property type="match status" value="1"/>
</dbReference>
<dbReference type="Pfam" id="PF00258">
    <property type="entry name" value="Flavodoxin_1"/>
    <property type="match status" value="1"/>
</dbReference>
<dbReference type="PROSITE" id="PS50902">
    <property type="entry name" value="FLAVODOXIN_LIKE"/>
    <property type="match status" value="1"/>
</dbReference>
<dbReference type="InterPro" id="IPR008254">
    <property type="entry name" value="Flavodoxin/NO_synth"/>
</dbReference>
<reference evidence="3 4" key="1">
    <citation type="submission" date="2020-08" db="EMBL/GenBank/DDBJ databases">
        <title>Genomic Encyclopedia of Type Strains, Phase IV (KMG-IV): sequencing the most valuable type-strain genomes for metagenomic binning, comparative biology and taxonomic classification.</title>
        <authorList>
            <person name="Goeker M."/>
        </authorList>
    </citation>
    <scope>NUCLEOTIDE SEQUENCE [LARGE SCALE GENOMIC DNA]</scope>
    <source>
        <strain evidence="3 4">DSM 22548</strain>
    </source>
</reference>
<dbReference type="InterPro" id="IPR036866">
    <property type="entry name" value="RibonucZ/Hydroxyglut_hydro"/>
</dbReference>
<dbReference type="GO" id="GO:0046872">
    <property type="term" value="F:metal ion binding"/>
    <property type="evidence" value="ECO:0007669"/>
    <property type="project" value="InterPro"/>
</dbReference>
<dbReference type="InterPro" id="IPR001279">
    <property type="entry name" value="Metallo-B-lactamas"/>
</dbReference>
<dbReference type="Pfam" id="PF19583">
    <property type="entry name" value="ODP"/>
    <property type="match status" value="1"/>
</dbReference>
<dbReference type="InterPro" id="IPR045761">
    <property type="entry name" value="ODP_dom"/>
</dbReference>
<dbReference type="GO" id="GO:0009055">
    <property type="term" value="F:electron transfer activity"/>
    <property type="evidence" value="ECO:0007669"/>
    <property type="project" value="InterPro"/>
</dbReference>
<dbReference type="SUPFAM" id="SSF56281">
    <property type="entry name" value="Metallo-hydrolase/oxidoreductase"/>
    <property type="match status" value="1"/>
</dbReference>
<dbReference type="RefSeq" id="WP_183694729.1">
    <property type="nucleotide sequence ID" value="NZ_JACICA010000002.1"/>
</dbReference>
<feature type="domain" description="Flavodoxin-like" evidence="2">
    <location>
        <begin position="249"/>
        <end position="388"/>
    </location>
</feature>
<evidence type="ECO:0000256" key="1">
    <source>
        <dbReference type="ARBA" id="ARBA00007121"/>
    </source>
</evidence>
<sequence>MQLTDKIYYVGVNDRTKHRFEGQWHLPQGVSYNSYLVVDEKVALIDTVEADFFLEFLDKLHAVLGDRKIDYLVINHMEPDHSGSISLLRKYYPDVKLVGNKKTFGMVEGFYGEPTADDVEVTDGSELSLGSTTLQFHLVPMLHWPETMVSYLKEDKVLFSGDVFGCFGALNGNIVDRDMDTESYLPEMERYYAAILGKYGAQVLAGLKKLAPLEIEMICSTHGPVWTEHISTIIELYRRLGAGETEEGIVVAYGSMYGNTQRVAEAIAEGAAEAGVRKIVVHNLSVSQPSYVLRDIFRYKGLAIGGPTYNGELFPVVNDMMERLCGRKVSNHVLAAFGGFSWAGQAVKILEKYNERMKMEMVDAPVEWKQGANPDVLERARELGRRLAAAVKA</sequence>
<gene>
    <name evidence="3" type="ORF">FHS60_000610</name>
</gene>
<dbReference type="Gene3D" id="3.60.15.10">
    <property type="entry name" value="Ribonuclease Z/Hydroxyacylglutathione hydrolase-like"/>
    <property type="match status" value="1"/>
</dbReference>
<name>A0A7W5UIP9_9BACT</name>
<proteinExistence type="inferred from homology"/>
<protein>
    <submittedName>
        <fullName evidence="3">Flavorubredoxin</fullName>
    </submittedName>
</protein>
<dbReference type="PIRSF" id="PIRSF005243">
    <property type="entry name" value="ROO"/>
    <property type="match status" value="1"/>
</dbReference>
<evidence type="ECO:0000259" key="2">
    <source>
        <dbReference type="PROSITE" id="PS50902"/>
    </source>
</evidence>
<dbReference type="AlphaFoldDB" id="A0A7W5UIP9"/>
<dbReference type="GO" id="GO:0016491">
    <property type="term" value="F:oxidoreductase activity"/>
    <property type="evidence" value="ECO:0007669"/>
    <property type="project" value="InterPro"/>
</dbReference>
<evidence type="ECO:0000313" key="4">
    <source>
        <dbReference type="Proteomes" id="UP000541425"/>
    </source>
</evidence>
<dbReference type="PANTHER" id="PTHR43717">
    <property type="entry name" value="ANAEROBIC NITRIC OXIDE REDUCTASE FLAVORUBREDOXIN"/>
    <property type="match status" value="1"/>
</dbReference>
<dbReference type="InterPro" id="IPR029039">
    <property type="entry name" value="Flavoprotein-like_sf"/>
</dbReference>
<comment type="caution">
    <text evidence="3">The sequence shown here is derived from an EMBL/GenBank/DDBJ whole genome shotgun (WGS) entry which is preliminary data.</text>
</comment>
<organism evidence="3 4">
    <name type="scientific">Alloprevotella rava</name>
    <dbReference type="NCBI Taxonomy" id="671218"/>
    <lineage>
        <taxon>Bacteria</taxon>
        <taxon>Pseudomonadati</taxon>
        <taxon>Bacteroidota</taxon>
        <taxon>Bacteroidia</taxon>
        <taxon>Bacteroidales</taxon>
        <taxon>Prevotellaceae</taxon>
        <taxon>Alloprevotella</taxon>
    </lineage>
</organism>
<dbReference type="Gene3D" id="3.40.50.360">
    <property type="match status" value="1"/>
</dbReference>
<dbReference type="CDD" id="cd07709">
    <property type="entry name" value="flavodiiron_proteins_MBL-fold"/>
    <property type="match status" value="1"/>
</dbReference>
<dbReference type="InterPro" id="IPR016440">
    <property type="entry name" value="Rubredoxin-O_OxRdtase"/>
</dbReference>
<dbReference type="PANTHER" id="PTHR43717:SF1">
    <property type="entry name" value="ANAEROBIC NITRIC OXIDE REDUCTASE FLAVORUBREDOXIN"/>
    <property type="match status" value="1"/>
</dbReference>
<dbReference type="GO" id="GO:0010181">
    <property type="term" value="F:FMN binding"/>
    <property type="evidence" value="ECO:0007669"/>
    <property type="project" value="InterPro"/>
</dbReference>
<dbReference type="Proteomes" id="UP000541425">
    <property type="component" value="Unassembled WGS sequence"/>
</dbReference>